<keyword evidence="4" id="KW-1185">Reference proteome</keyword>
<dbReference type="InterPro" id="IPR046347">
    <property type="entry name" value="bZIP_sf"/>
</dbReference>
<accession>A0A9P3GGH0</accession>
<dbReference type="GO" id="GO:0003700">
    <property type="term" value="F:DNA-binding transcription factor activity"/>
    <property type="evidence" value="ECO:0007669"/>
    <property type="project" value="InterPro"/>
</dbReference>
<proteinExistence type="predicted"/>
<evidence type="ECO:0008006" key="5">
    <source>
        <dbReference type="Google" id="ProtNLM"/>
    </source>
</evidence>
<feature type="coiled-coil region" evidence="1">
    <location>
        <begin position="26"/>
        <end position="53"/>
    </location>
</feature>
<feature type="region of interest" description="Disordered" evidence="2">
    <location>
        <begin position="233"/>
        <end position="273"/>
    </location>
</feature>
<name>A0A9P3GGH0_9APHY</name>
<sequence length="346" mass="37402">MSSKRGRKRNDNLPPNRARDVQRAFRARRAAHLEALENRVTELEDENNMLRAALALPPANRPPLGKGPTGKDKPKPYSPRTQPPAIVTAEPVASTSALSTNGLPPLSALPLAPASRTESPSSTSTRTHSMSPSSIAAQLNAAPPPPVVPVDSWEDGLFGTGRERAEIQPSPVTTSYPATPLSATGSQPYQFPNTTARIQSMPQPYNMQPGAQNYAHTQDRPMADAFTDANPLYDRRFPYPYQTTPDPGSMHAQSPTSSGSMPPQRGTPSQQQIQPPINYAHKRSITEPNALRSLLLNQVPPSLSHLQQQQQARGPSPTSMSDGIPMLRAADFDLDPRGGRMPSLPS</sequence>
<feature type="compositionally biased region" description="Polar residues" evidence="2">
    <location>
        <begin position="241"/>
        <end position="273"/>
    </location>
</feature>
<feature type="compositionally biased region" description="Polar residues" evidence="2">
    <location>
        <begin position="93"/>
        <end position="102"/>
    </location>
</feature>
<dbReference type="SUPFAM" id="SSF57959">
    <property type="entry name" value="Leucine zipper domain"/>
    <property type="match status" value="1"/>
</dbReference>
<dbReference type="EMBL" id="BPQB01000041">
    <property type="protein sequence ID" value="GJE94506.1"/>
    <property type="molecule type" value="Genomic_DNA"/>
</dbReference>
<keyword evidence="1" id="KW-0175">Coiled coil</keyword>
<feature type="region of interest" description="Disordered" evidence="2">
    <location>
        <begin position="54"/>
        <end position="187"/>
    </location>
</feature>
<feature type="region of interest" description="Disordered" evidence="2">
    <location>
        <begin position="1"/>
        <end position="22"/>
    </location>
</feature>
<dbReference type="Gene3D" id="1.20.5.170">
    <property type="match status" value="1"/>
</dbReference>
<evidence type="ECO:0000256" key="1">
    <source>
        <dbReference type="SAM" id="Coils"/>
    </source>
</evidence>
<comment type="caution">
    <text evidence="3">The sequence shown here is derived from an EMBL/GenBank/DDBJ whole genome shotgun (WGS) entry which is preliminary data.</text>
</comment>
<feature type="compositionally biased region" description="Low complexity" evidence="2">
    <location>
        <begin position="54"/>
        <end position="66"/>
    </location>
</feature>
<dbReference type="OrthoDB" id="2552152at2759"/>
<reference evidence="3 4" key="1">
    <citation type="submission" date="2021-08" db="EMBL/GenBank/DDBJ databases">
        <title>Draft Genome Sequence of Phanerochaete sordida strain YK-624.</title>
        <authorList>
            <person name="Mori T."/>
            <person name="Dohra H."/>
            <person name="Suzuki T."/>
            <person name="Kawagishi H."/>
            <person name="Hirai H."/>
        </authorList>
    </citation>
    <scope>NUCLEOTIDE SEQUENCE [LARGE SCALE GENOMIC DNA]</scope>
    <source>
        <strain evidence="3 4">YK-624</strain>
    </source>
</reference>
<gene>
    <name evidence="3" type="ORF">PsYK624_106760</name>
</gene>
<protein>
    <recommendedName>
        <fullName evidence="5">BZIP domain-containing protein</fullName>
    </recommendedName>
</protein>
<dbReference type="Proteomes" id="UP000703269">
    <property type="component" value="Unassembled WGS sequence"/>
</dbReference>
<evidence type="ECO:0000256" key="2">
    <source>
        <dbReference type="SAM" id="MobiDB-lite"/>
    </source>
</evidence>
<dbReference type="AlphaFoldDB" id="A0A9P3GGH0"/>
<feature type="compositionally biased region" description="Low complexity" evidence="2">
    <location>
        <begin position="103"/>
        <end position="134"/>
    </location>
</feature>
<feature type="compositionally biased region" description="Polar residues" evidence="2">
    <location>
        <begin position="170"/>
        <end position="187"/>
    </location>
</feature>
<feature type="region of interest" description="Disordered" evidence="2">
    <location>
        <begin position="304"/>
        <end position="346"/>
    </location>
</feature>
<evidence type="ECO:0000313" key="4">
    <source>
        <dbReference type="Proteomes" id="UP000703269"/>
    </source>
</evidence>
<organism evidence="3 4">
    <name type="scientific">Phanerochaete sordida</name>
    <dbReference type="NCBI Taxonomy" id="48140"/>
    <lineage>
        <taxon>Eukaryota</taxon>
        <taxon>Fungi</taxon>
        <taxon>Dikarya</taxon>
        <taxon>Basidiomycota</taxon>
        <taxon>Agaricomycotina</taxon>
        <taxon>Agaricomycetes</taxon>
        <taxon>Polyporales</taxon>
        <taxon>Phanerochaetaceae</taxon>
        <taxon>Phanerochaete</taxon>
    </lineage>
</organism>
<evidence type="ECO:0000313" key="3">
    <source>
        <dbReference type="EMBL" id="GJE94506.1"/>
    </source>
</evidence>
<feature type="compositionally biased region" description="Polar residues" evidence="2">
    <location>
        <begin position="304"/>
        <end position="321"/>
    </location>
</feature>